<dbReference type="GO" id="GO:0016887">
    <property type="term" value="F:ATP hydrolysis activity"/>
    <property type="evidence" value="ECO:0007669"/>
    <property type="project" value="InterPro"/>
</dbReference>
<dbReference type="AlphaFoldDB" id="A0A8S3I9H0"/>
<dbReference type="Gene3D" id="3.40.50.300">
    <property type="entry name" value="P-loop containing nucleotide triphosphate hydrolases"/>
    <property type="match status" value="1"/>
</dbReference>
<feature type="non-terminal residue" evidence="4">
    <location>
        <position position="1"/>
    </location>
</feature>
<feature type="compositionally biased region" description="Basic and acidic residues" evidence="2">
    <location>
        <begin position="38"/>
        <end position="56"/>
    </location>
</feature>
<dbReference type="Pfam" id="PF00005">
    <property type="entry name" value="ABC_tran"/>
    <property type="match status" value="1"/>
</dbReference>
<reference evidence="4" key="1">
    <citation type="submission" date="2021-02" db="EMBL/GenBank/DDBJ databases">
        <authorList>
            <person name="Nowell W R."/>
        </authorList>
    </citation>
    <scope>NUCLEOTIDE SEQUENCE</scope>
</reference>
<evidence type="ECO:0000313" key="5">
    <source>
        <dbReference type="Proteomes" id="UP000676336"/>
    </source>
</evidence>
<gene>
    <name evidence="4" type="ORF">SMN809_LOCUS72861</name>
</gene>
<feature type="compositionally biased region" description="Acidic residues" evidence="2">
    <location>
        <begin position="23"/>
        <end position="37"/>
    </location>
</feature>
<proteinExistence type="predicted"/>
<protein>
    <recommendedName>
        <fullName evidence="3">ABC transporter domain-containing protein</fullName>
    </recommendedName>
</protein>
<dbReference type="InterPro" id="IPR050611">
    <property type="entry name" value="ABCF"/>
</dbReference>
<dbReference type="PANTHER" id="PTHR19211">
    <property type="entry name" value="ATP-BINDING TRANSPORT PROTEIN-RELATED"/>
    <property type="match status" value="1"/>
</dbReference>
<dbReference type="SUPFAM" id="SSF52540">
    <property type="entry name" value="P-loop containing nucleoside triphosphate hydrolases"/>
    <property type="match status" value="2"/>
</dbReference>
<dbReference type="InterPro" id="IPR027417">
    <property type="entry name" value="P-loop_NTPase"/>
</dbReference>
<evidence type="ECO:0000259" key="3">
    <source>
        <dbReference type="Pfam" id="PF00005"/>
    </source>
</evidence>
<keyword evidence="1" id="KW-0677">Repeat</keyword>
<feature type="region of interest" description="Disordered" evidence="2">
    <location>
        <begin position="21"/>
        <end position="56"/>
    </location>
</feature>
<evidence type="ECO:0000256" key="1">
    <source>
        <dbReference type="ARBA" id="ARBA00022737"/>
    </source>
</evidence>
<evidence type="ECO:0000256" key="2">
    <source>
        <dbReference type="SAM" id="MobiDB-lite"/>
    </source>
</evidence>
<evidence type="ECO:0000313" key="4">
    <source>
        <dbReference type="EMBL" id="CAF5192786.1"/>
    </source>
</evidence>
<dbReference type="InterPro" id="IPR003439">
    <property type="entry name" value="ABC_transporter-like_ATP-bd"/>
</dbReference>
<accession>A0A8S3I9H0</accession>
<dbReference type="Proteomes" id="UP000676336">
    <property type="component" value="Unassembled WGS sequence"/>
</dbReference>
<comment type="caution">
    <text evidence="4">The sequence shown here is derived from an EMBL/GenBank/DDBJ whole genome shotgun (WGS) entry which is preliminary data.</text>
</comment>
<name>A0A8S3I9H0_9BILA</name>
<sequence>PVTETSTIKKKISSKELEKLIAAEEETPADNEEPEIDVESKQAESSDKKTEKKLTRKEQKALEKKLAFEKLVAPTAESDQFSISQASTQNRQAQLFETAIDIKIENFSISARGNDLFVNANLNIANGRRYGLVGPNGMGKTTLLKHIANRQLAIPPNIDVLLCEQEVQADEKSALEILLIADVKRVKLLEEQKQLEAQLETSRDNDLQDKLRHVYDELKAINADAAEPKARRILAGLGFTSKMIS</sequence>
<organism evidence="4 5">
    <name type="scientific">Rotaria magnacalcarata</name>
    <dbReference type="NCBI Taxonomy" id="392030"/>
    <lineage>
        <taxon>Eukaryota</taxon>
        <taxon>Metazoa</taxon>
        <taxon>Spiralia</taxon>
        <taxon>Gnathifera</taxon>
        <taxon>Rotifera</taxon>
        <taxon>Eurotatoria</taxon>
        <taxon>Bdelloidea</taxon>
        <taxon>Philodinida</taxon>
        <taxon>Philodinidae</taxon>
        <taxon>Rotaria</taxon>
    </lineage>
</organism>
<dbReference type="PANTHER" id="PTHR19211:SF14">
    <property type="entry name" value="ATP-BINDING CASSETTE SUB-FAMILY F MEMBER 1"/>
    <property type="match status" value="1"/>
</dbReference>
<feature type="non-terminal residue" evidence="4">
    <location>
        <position position="245"/>
    </location>
</feature>
<feature type="domain" description="ABC transporter" evidence="3">
    <location>
        <begin position="119"/>
        <end position="222"/>
    </location>
</feature>
<dbReference type="GO" id="GO:0005524">
    <property type="term" value="F:ATP binding"/>
    <property type="evidence" value="ECO:0007669"/>
    <property type="project" value="InterPro"/>
</dbReference>
<dbReference type="EMBL" id="CAJOBI010326629">
    <property type="protein sequence ID" value="CAF5192786.1"/>
    <property type="molecule type" value="Genomic_DNA"/>
</dbReference>